<dbReference type="NCBIfam" id="TIGR02436">
    <property type="entry name" value="four helix bundle protein"/>
    <property type="match status" value="1"/>
</dbReference>
<dbReference type="SUPFAM" id="SSF158446">
    <property type="entry name" value="IVS-encoded protein-like"/>
    <property type="match status" value="1"/>
</dbReference>
<dbReference type="InterPro" id="IPR036583">
    <property type="entry name" value="23S_rRNA_IVS_sf"/>
</dbReference>
<dbReference type="PANTHER" id="PTHR38471:SF2">
    <property type="entry name" value="FOUR HELIX BUNDLE PROTEIN"/>
    <property type="match status" value="1"/>
</dbReference>
<comment type="caution">
    <text evidence="1">The sequence shown here is derived from an EMBL/GenBank/DDBJ whole genome shotgun (WGS) entry which is preliminary data.</text>
</comment>
<keyword evidence="2" id="KW-1185">Reference proteome</keyword>
<reference evidence="2" key="1">
    <citation type="journal article" date="2019" name="Int. J. Syst. Evol. Microbiol.">
        <title>The Global Catalogue of Microorganisms (GCM) 10K type strain sequencing project: providing services to taxonomists for standard genome sequencing and annotation.</title>
        <authorList>
            <consortium name="The Broad Institute Genomics Platform"/>
            <consortium name="The Broad Institute Genome Sequencing Center for Infectious Disease"/>
            <person name="Wu L."/>
            <person name="Ma J."/>
        </authorList>
    </citation>
    <scope>NUCLEOTIDE SEQUENCE [LARGE SCALE GENOMIC DNA]</scope>
    <source>
        <strain evidence="2">KCTC 52204</strain>
    </source>
</reference>
<dbReference type="CDD" id="cd16377">
    <property type="entry name" value="23S_rRNA_IVP_like"/>
    <property type="match status" value="1"/>
</dbReference>
<dbReference type="Pfam" id="PF05635">
    <property type="entry name" value="23S_rRNA_IVP"/>
    <property type="match status" value="1"/>
</dbReference>
<dbReference type="PANTHER" id="PTHR38471">
    <property type="entry name" value="FOUR HELIX BUNDLE PROTEIN"/>
    <property type="match status" value="1"/>
</dbReference>
<organism evidence="1 2">
    <name type="scientific">Kaistella montana</name>
    <dbReference type="NCBI Taxonomy" id="1849733"/>
    <lineage>
        <taxon>Bacteria</taxon>
        <taxon>Pseudomonadati</taxon>
        <taxon>Bacteroidota</taxon>
        <taxon>Flavobacteriia</taxon>
        <taxon>Flavobacteriales</taxon>
        <taxon>Weeksellaceae</taxon>
        <taxon>Chryseobacterium group</taxon>
        <taxon>Kaistella</taxon>
    </lineage>
</organism>
<dbReference type="EMBL" id="JBHULG010000002">
    <property type="protein sequence ID" value="MFD2545070.1"/>
    <property type="molecule type" value="Genomic_DNA"/>
</dbReference>
<sequence length="116" mass="13365">MKDFRQLQVWSKAHHLVKEIYLITESFPKEEIYGVTSQLRRASVSIPTNIAEGCGRGSDADFKRFIQMSFGSASEVEYLVFLSFELSFITESNYVILNPQIVEIKKMLARLINKLK</sequence>
<dbReference type="Proteomes" id="UP001597394">
    <property type="component" value="Unassembled WGS sequence"/>
</dbReference>
<evidence type="ECO:0000313" key="1">
    <source>
        <dbReference type="EMBL" id="MFD2545070.1"/>
    </source>
</evidence>
<name>A0ABW5KA37_9FLAO</name>
<dbReference type="InterPro" id="IPR012657">
    <property type="entry name" value="23S_rRNA-intervening_sequence"/>
</dbReference>
<evidence type="ECO:0000313" key="2">
    <source>
        <dbReference type="Proteomes" id="UP001597394"/>
    </source>
</evidence>
<dbReference type="RefSeq" id="WP_255928777.1">
    <property type="nucleotide sequence ID" value="NZ_JANFQP010000002.1"/>
</dbReference>
<gene>
    <name evidence="1" type="ORF">ACFSO8_06295</name>
</gene>
<protein>
    <submittedName>
        <fullName evidence="1">Four helix bundle protein</fullName>
    </submittedName>
</protein>
<proteinExistence type="predicted"/>
<accession>A0ABW5KA37</accession>
<dbReference type="Gene3D" id="1.20.1440.60">
    <property type="entry name" value="23S rRNA-intervening sequence"/>
    <property type="match status" value="1"/>
</dbReference>